<feature type="signal peptide" evidence="2">
    <location>
        <begin position="1"/>
        <end position="22"/>
    </location>
</feature>
<evidence type="ECO:0000256" key="1">
    <source>
        <dbReference type="SAM" id="Phobius"/>
    </source>
</evidence>
<evidence type="ECO:0000256" key="2">
    <source>
        <dbReference type="SAM" id="SignalP"/>
    </source>
</evidence>
<evidence type="ECO:0000313" key="3">
    <source>
        <dbReference type="EMBL" id="PTW44004.1"/>
    </source>
</evidence>
<dbReference type="OrthoDB" id="7867821at2"/>
<comment type="caution">
    <text evidence="3">The sequence shown here is derived from an EMBL/GenBank/DDBJ whole genome shotgun (WGS) entry which is preliminary data.</text>
</comment>
<dbReference type="InterPro" id="IPR022472">
    <property type="entry name" value="VPLPA-CTERM"/>
</dbReference>
<keyword evidence="4" id="KW-1185">Reference proteome</keyword>
<dbReference type="RefSeq" id="WP_108028529.1">
    <property type="nucleotide sequence ID" value="NZ_QAYC01000019.1"/>
</dbReference>
<feature type="transmembrane region" description="Helical" evidence="1">
    <location>
        <begin position="196"/>
        <end position="215"/>
    </location>
</feature>
<keyword evidence="1" id="KW-1133">Transmembrane helix</keyword>
<name>A0A8E2VID8_9RHOB</name>
<keyword evidence="2" id="KW-0732">Signal</keyword>
<dbReference type="InterPro" id="IPR000408">
    <property type="entry name" value="Reg_chr_condens"/>
</dbReference>
<gene>
    <name evidence="3" type="ORF">C8N38_1193</name>
</gene>
<evidence type="ECO:0000313" key="4">
    <source>
        <dbReference type="Proteomes" id="UP000244037"/>
    </source>
</evidence>
<accession>A0A8E2VID8</accession>
<dbReference type="AlphaFoldDB" id="A0A8E2VID8"/>
<dbReference type="Proteomes" id="UP000244037">
    <property type="component" value="Unassembled WGS sequence"/>
</dbReference>
<proteinExistence type="predicted"/>
<organism evidence="3 4">
    <name type="scientific">Rhodovulum kholense</name>
    <dbReference type="NCBI Taxonomy" id="453584"/>
    <lineage>
        <taxon>Bacteria</taxon>
        <taxon>Pseudomonadati</taxon>
        <taxon>Pseudomonadota</taxon>
        <taxon>Alphaproteobacteria</taxon>
        <taxon>Rhodobacterales</taxon>
        <taxon>Paracoccaceae</taxon>
        <taxon>Rhodovulum</taxon>
    </lineage>
</organism>
<reference evidence="3 4" key="1">
    <citation type="submission" date="2018-04" db="EMBL/GenBank/DDBJ databases">
        <title>Genomic Encyclopedia of Archaeal and Bacterial Type Strains, Phase II (KMG-II): from individual species to whole genera.</title>
        <authorList>
            <person name="Goeker M."/>
        </authorList>
    </citation>
    <scope>NUCLEOTIDE SEQUENCE [LARGE SCALE GENOMIC DNA]</scope>
    <source>
        <strain evidence="3 4">DSM 19783</strain>
    </source>
</reference>
<protein>
    <submittedName>
        <fullName evidence="3">Putative secreted protein</fullName>
    </submittedName>
</protein>
<keyword evidence="1" id="KW-0472">Membrane</keyword>
<sequence length="223" mass="22444">MRILKTLAASAALALSAGALHAATLSFAGGTGYAAAFNGGVGNYDNTCEDGNTSCYNPSGTAATLTEDLTAFDAANPGPGLLVNTAARLTVTFLGKEASALSYAFSLGAGKEVTNKDTLGTGYTVDVEAGALDFSFASLASGGTLASNDGTFVQTAALAFSKIYNGNTVYAYFDDSGAADDRDFDDMVVKIEIAPIPLPAGVLLLGTALGGLGLARRRKAAKA</sequence>
<feature type="chain" id="PRO_5034347495" evidence="2">
    <location>
        <begin position="23"/>
        <end position="223"/>
    </location>
</feature>
<keyword evidence="1" id="KW-0812">Transmembrane</keyword>
<dbReference type="PROSITE" id="PS00626">
    <property type="entry name" value="RCC1_2"/>
    <property type="match status" value="1"/>
</dbReference>
<dbReference type="EMBL" id="QAYC01000019">
    <property type="protein sequence ID" value="PTW44004.1"/>
    <property type="molecule type" value="Genomic_DNA"/>
</dbReference>
<dbReference type="NCBIfam" id="TIGR03370">
    <property type="entry name" value="VPLPA-CTERM"/>
    <property type="match status" value="1"/>
</dbReference>